<dbReference type="SMART" id="SM00530">
    <property type="entry name" value="HTH_XRE"/>
    <property type="match status" value="1"/>
</dbReference>
<proteinExistence type="predicted"/>
<reference evidence="6" key="1">
    <citation type="journal article" date="2019" name="Int. J. Syst. Evol. Microbiol.">
        <title>The Global Catalogue of Microorganisms (GCM) 10K type strain sequencing project: providing services to taxonomists for standard genome sequencing and annotation.</title>
        <authorList>
            <consortium name="The Broad Institute Genomics Platform"/>
            <consortium name="The Broad Institute Genome Sequencing Center for Infectious Disease"/>
            <person name="Wu L."/>
            <person name="Ma J."/>
        </authorList>
    </citation>
    <scope>NUCLEOTIDE SEQUENCE [LARGE SCALE GENOMIC DNA]</scope>
    <source>
        <strain evidence="6">JCM 4855</strain>
    </source>
</reference>
<dbReference type="InterPro" id="IPR010982">
    <property type="entry name" value="Lambda_DNA-bd_dom_sf"/>
</dbReference>
<dbReference type="RefSeq" id="WP_189878924.1">
    <property type="nucleotide sequence ID" value="NZ_JBHSYM010000073.1"/>
</dbReference>
<dbReference type="InterPro" id="IPR052359">
    <property type="entry name" value="HTH-type_reg/antitoxin"/>
</dbReference>
<dbReference type="SUPFAM" id="SSF47413">
    <property type="entry name" value="lambda repressor-like DNA-binding domains"/>
    <property type="match status" value="1"/>
</dbReference>
<dbReference type="Pfam" id="PF13560">
    <property type="entry name" value="HTH_31"/>
    <property type="match status" value="1"/>
</dbReference>
<organism evidence="5 6">
    <name type="scientific">Streptomyces viridiviolaceus</name>
    <dbReference type="NCBI Taxonomy" id="68282"/>
    <lineage>
        <taxon>Bacteria</taxon>
        <taxon>Bacillati</taxon>
        <taxon>Actinomycetota</taxon>
        <taxon>Actinomycetes</taxon>
        <taxon>Kitasatosporales</taxon>
        <taxon>Streptomycetaceae</taxon>
        <taxon>Streptomyces</taxon>
    </lineage>
</organism>
<keyword evidence="3" id="KW-0804">Transcription</keyword>
<name>A0ABW2ECE8_9ACTN</name>
<sequence length="92" mass="10479">MTELFQAVDDLLSRRAEVLPSPEVRARLRKASGLTQEEVAQAFGVHRMAFLRWENGQSMPRPRHRAAYLRLLKGWAERFPEAAEGSELTEAS</sequence>
<evidence type="ECO:0000256" key="2">
    <source>
        <dbReference type="ARBA" id="ARBA00023125"/>
    </source>
</evidence>
<keyword evidence="1" id="KW-0805">Transcription regulation</keyword>
<accession>A0ABW2ECE8</accession>
<dbReference type="PROSITE" id="PS50943">
    <property type="entry name" value="HTH_CROC1"/>
    <property type="match status" value="1"/>
</dbReference>
<evidence type="ECO:0000256" key="3">
    <source>
        <dbReference type="ARBA" id="ARBA00023163"/>
    </source>
</evidence>
<dbReference type="PANTHER" id="PTHR36511">
    <property type="entry name" value="MERR FAMILY BACTERIAL REGULATORY PROTEIN"/>
    <property type="match status" value="1"/>
</dbReference>
<dbReference type="EMBL" id="JBHSYM010000073">
    <property type="protein sequence ID" value="MFC7016078.1"/>
    <property type="molecule type" value="Genomic_DNA"/>
</dbReference>
<protein>
    <submittedName>
        <fullName evidence="5">Helix-turn-helix domain-containing protein</fullName>
    </submittedName>
</protein>
<keyword evidence="2" id="KW-0238">DNA-binding</keyword>
<dbReference type="CDD" id="cd00093">
    <property type="entry name" value="HTH_XRE"/>
    <property type="match status" value="1"/>
</dbReference>
<comment type="caution">
    <text evidence="5">The sequence shown here is derived from an EMBL/GenBank/DDBJ whole genome shotgun (WGS) entry which is preliminary data.</text>
</comment>
<dbReference type="Gene3D" id="1.10.260.40">
    <property type="entry name" value="lambda repressor-like DNA-binding domains"/>
    <property type="match status" value="1"/>
</dbReference>
<feature type="domain" description="HTH cro/C1-type" evidence="4">
    <location>
        <begin position="27"/>
        <end position="60"/>
    </location>
</feature>
<gene>
    <name evidence="5" type="ORF">ACFQMH_31150</name>
</gene>
<dbReference type="Proteomes" id="UP001596409">
    <property type="component" value="Unassembled WGS sequence"/>
</dbReference>
<evidence type="ECO:0000259" key="4">
    <source>
        <dbReference type="PROSITE" id="PS50943"/>
    </source>
</evidence>
<dbReference type="PANTHER" id="PTHR36511:SF3">
    <property type="entry name" value="ANTITOXIN HIGA-2"/>
    <property type="match status" value="1"/>
</dbReference>
<evidence type="ECO:0000256" key="1">
    <source>
        <dbReference type="ARBA" id="ARBA00023015"/>
    </source>
</evidence>
<keyword evidence="6" id="KW-1185">Reference proteome</keyword>
<evidence type="ECO:0000313" key="5">
    <source>
        <dbReference type="EMBL" id="MFC7016078.1"/>
    </source>
</evidence>
<evidence type="ECO:0000313" key="6">
    <source>
        <dbReference type="Proteomes" id="UP001596409"/>
    </source>
</evidence>
<dbReference type="InterPro" id="IPR001387">
    <property type="entry name" value="Cro/C1-type_HTH"/>
</dbReference>